<reference evidence="6" key="1">
    <citation type="submission" date="2021-01" db="EMBL/GenBank/DDBJ databases">
        <title>Adiantum capillus-veneris genome.</title>
        <authorList>
            <person name="Fang Y."/>
            <person name="Liao Q."/>
        </authorList>
    </citation>
    <scope>NUCLEOTIDE SEQUENCE</scope>
    <source>
        <strain evidence="6">H3</strain>
        <tissue evidence="6">Leaf</tissue>
    </source>
</reference>
<evidence type="ECO:0000256" key="2">
    <source>
        <dbReference type="ARBA" id="ARBA00023289"/>
    </source>
</evidence>
<keyword evidence="7" id="KW-1185">Reference proteome</keyword>
<dbReference type="AlphaFoldDB" id="A0A9D4UJ57"/>
<evidence type="ECO:0000256" key="1">
    <source>
        <dbReference type="ARBA" id="ARBA00022723"/>
    </source>
</evidence>
<proteinExistence type="inferred from homology"/>
<sequence>MANDKKPEGAGNAAPKVETTTLKVLIHCEGCRKQVKKTLFSIDGVHSVEVDGSLGKVTVIGTVDAKVLIKKLEKAGKVVEPFSSNNKGKDQAKGNNNKENHDEGNGANADAEKKDNNDNGHNNNNNGGGESGKKKKGGGGAMNPLDDSMNMVNKSIALNGIQTGYIPMGSADYATNMFSDENANFCHIM</sequence>
<dbReference type="GO" id="GO:0046872">
    <property type="term" value="F:metal ion binding"/>
    <property type="evidence" value="ECO:0007669"/>
    <property type="project" value="UniProtKB-KW"/>
</dbReference>
<dbReference type="Proteomes" id="UP000886520">
    <property type="component" value="Chromosome 16"/>
</dbReference>
<accession>A0A9D4UJ57</accession>
<evidence type="ECO:0000313" key="7">
    <source>
        <dbReference type="Proteomes" id="UP000886520"/>
    </source>
</evidence>
<comment type="similarity">
    <text evidence="3">Belongs to the HIPP family.</text>
</comment>
<dbReference type="CDD" id="cd00371">
    <property type="entry name" value="HMA"/>
    <property type="match status" value="1"/>
</dbReference>
<protein>
    <recommendedName>
        <fullName evidence="5">HMA domain-containing protein</fullName>
    </recommendedName>
</protein>
<dbReference type="PANTHER" id="PTHR45868">
    <property type="entry name" value="HEAVY METAL-ASSOCIATED ISOPRENYLATED PLANT PROTEIN 33-RELATED"/>
    <property type="match status" value="1"/>
</dbReference>
<evidence type="ECO:0000256" key="4">
    <source>
        <dbReference type="SAM" id="MobiDB-lite"/>
    </source>
</evidence>
<comment type="caution">
    <text evidence="6">The sequence shown here is derived from an EMBL/GenBank/DDBJ whole genome shotgun (WGS) entry which is preliminary data.</text>
</comment>
<dbReference type="InterPro" id="IPR006121">
    <property type="entry name" value="HMA_dom"/>
</dbReference>
<dbReference type="Gene3D" id="3.30.70.100">
    <property type="match status" value="1"/>
</dbReference>
<dbReference type="OrthoDB" id="1934614at2759"/>
<dbReference type="Pfam" id="PF00403">
    <property type="entry name" value="HMA"/>
    <property type="match status" value="1"/>
</dbReference>
<evidence type="ECO:0000256" key="3">
    <source>
        <dbReference type="ARBA" id="ARBA00024045"/>
    </source>
</evidence>
<gene>
    <name evidence="6" type="ORF">GOP47_0016804</name>
</gene>
<keyword evidence="1" id="KW-0479">Metal-binding</keyword>
<dbReference type="EMBL" id="JABFUD020000016">
    <property type="protein sequence ID" value="KAI5068459.1"/>
    <property type="molecule type" value="Genomic_DNA"/>
</dbReference>
<dbReference type="PANTHER" id="PTHR45868:SF93">
    <property type="entry name" value="OS12G0144600 PROTEIN"/>
    <property type="match status" value="1"/>
</dbReference>
<evidence type="ECO:0000259" key="5">
    <source>
        <dbReference type="PROSITE" id="PS50846"/>
    </source>
</evidence>
<keyword evidence="2" id="KW-0636">Prenylation</keyword>
<feature type="domain" description="HMA" evidence="5">
    <location>
        <begin position="17"/>
        <end position="80"/>
    </location>
</feature>
<dbReference type="PROSITE" id="PS50846">
    <property type="entry name" value="HMA_2"/>
    <property type="match status" value="1"/>
</dbReference>
<keyword evidence="2" id="KW-0449">Lipoprotein</keyword>
<dbReference type="InterPro" id="IPR036163">
    <property type="entry name" value="HMA_dom_sf"/>
</dbReference>
<dbReference type="SUPFAM" id="SSF55008">
    <property type="entry name" value="HMA, heavy metal-associated domain"/>
    <property type="match status" value="1"/>
</dbReference>
<evidence type="ECO:0000313" key="6">
    <source>
        <dbReference type="EMBL" id="KAI5068459.1"/>
    </source>
</evidence>
<organism evidence="6 7">
    <name type="scientific">Adiantum capillus-veneris</name>
    <name type="common">Maidenhair fern</name>
    <dbReference type="NCBI Taxonomy" id="13818"/>
    <lineage>
        <taxon>Eukaryota</taxon>
        <taxon>Viridiplantae</taxon>
        <taxon>Streptophyta</taxon>
        <taxon>Embryophyta</taxon>
        <taxon>Tracheophyta</taxon>
        <taxon>Polypodiopsida</taxon>
        <taxon>Polypodiidae</taxon>
        <taxon>Polypodiales</taxon>
        <taxon>Pteridineae</taxon>
        <taxon>Pteridaceae</taxon>
        <taxon>Vittarioideae</taxon>
        <taxon>Adiantum</taxon>
    </lineage>
</organism>
<name>A0A9D4UJ57_ADICA</name>
<feature type="region of interest" description="Disordered" evidence="4">
    <location>
        <begin position="81"/>
        <end position="146"/>
    </location>
</feature>
<feature type="compositionally biased region" description="Basic and acidic residues" evidence="4">
    <location>
        <begin position="87"/>
        <end position="118"/>
    </location>
</feature>